<evidence type="ECO:0000256" key="1">
    <source>
        <dbReference type="SAM" id="Phobius"/>
    </source>
</evidence>
<reference evidence="4 5" key="1">
    <citation type="submission" date="2020-08" db="EMBL/GenBank/DDBJ databases">
        <title>Genomic Encyclopedia of Type Strains, Phase IV (KMG-V): Genome sequencing to study the core and pangenomes of soil and plant-associated prokaryotes.</title>
        <authorList>
            <person name="Whitman W."/>
        </authorList>
    </citation>
    <scope>NUCLEOTIDE SEQUENCE [LARGE SCALE GENOMIC DNA]</scope>
    <source>
        <strain evidence="2 5">SEMIA 471</strain>
        <strain evidence="3 4">SEMIA 489</strain>
    </source>
</reference>
<evidence type="ECO:0000313" key="5">
    <source>
        <dbReference type="Proteomes" id="UP000557344"/>
    </source>
</evidence>
<keyword evidence="1" id="KW-0812">Transmembrane</keyword>
<dbReference type="Pfam" id="PF05656">
    <property type="entry name" value="DUF805"/>
    <property type="match status" value="1"/>
</dbReference>
<dbReference type="AlphaFoldDB" id="A0A7W6VFA3"/>
<name>A0A7W6VFA3_RHIET</name>
<keyword evidence="1" id="KW-0472">Membrane</keyword>
<dbReference type="GO" id="GO:0005886">
    <property type="term" value="C:plasma membrane"/>
    <property type="evidence" value="ECO:0007669"/>
    <property type="project" value="TreeGrafter"/>
</dbReference>
<dbReference type="InterPro" id="IPR008523">
    <property type="entry name" value="DUF805"/>
</dbReference>
<sequence>MLETFSLRGRLGRLRYLLFNLVVVAIAAAAVFTLTRLLTLVGTRPAFSMVQGLVFLTYVLAIIASLCLMVRRLHDFDQSGWWTPSVFVLHLVYSYYEAVGSLIGEILMGSFLLAVHLAIILAPGSKNPNRFGEVPGSAGAPVVIP</sequence>
<proteinExistence type="predicted"/>
<comment type="caution">
    <text evidence="2">The sequence shown here is derived from an EMBL/GenBank/DDBJ whole genome shotgun (WGS) entry which is preliminary data.</text>
</comment>
<dbReference type="Proteomes" id="UP000557344">
    <property type="component" value="Unassembled WGS sequence"/>
</dbReference>
<accession>A0A7W6VFA3</accession>
<dbReference type="PANTHER" id="PTHR34980">
    <property type="entry name" value="INNER MEMBRANE PROTEIN-RELATED-RELATED"/>
    <property type="match status" value="1"/>
</dbReference>
<gene>
    <name evidence="2" type="ORF">GGE46_005769</name>
    <name evidence="3" type="ORF">GGE57_005765</name>
</gene>
<keyword evidence="1" id="KW-1133">Transmembrane helix</keyword>
<evidence type="ECO:0000313" key="4">
    <source>
        <dbReference type="Proteomes" id="UP000523431"/>
    </source>
</evidence>
<dbReference type="EMBL" id="JACIHU010000017">
    <property type="protein sequence ID" value="MBB4483150.1"/>
    <property type="molecule type" value="Genomic_DNA"/>
</dbReference>
<evidence type="ECO:0000313" key="3">
    <source>
        <dbReference type="EMBL" id="MBB4538978.1"/>
    </source>
</evidence>
<evidence type="ECO:0000313" key="2">
    <source>
        <dbReference type="EMBL" id="MBB4483150.1"/>
    </source>
</evidence>
<organism evidence="2 5">
    <name type="scientific">Rhizobium etli</name>
    <dbReference type="NCBI Taxonomy" id="29449"/>
    <lineage>
        <taxon>Bacteria</taxon>
        <taxon>Pseudomonadati</taxon>
        <taxon>Pseudomonadota</taxon>
        <taxon>Alphaproteobacteria</taxon>
        <taxon>Hyphomicrobiales</taxon>
        <taxon>Rhizobiaceae</taxon>
        <taxon>Rhizobium/Agrobacterium group</taxon>
        <taxon>Rhizobium</taxon>
    </lineage>
</organism>
<feature type="transmembrane region" description="Helical" evidence="1">
    <location>
        <begin position="16"/>
        <end position="34"/>
    </location>
</feature>
<protein>
    <submittedName>
        <fullName evidence="2">Uncharacterized membrane protein YhaH (DUF805 family)</fullName>
    </submittedName>
</protein>
<dbReference type="EMBL" id="JACIID010000017">
    <property type="protein sequence ID" value="MBB4538978.1"/>
    <property type="molecule type" value="Genomic_DNA"/>
</dbReference>
<dbReference type="RefSeq" id="WP_183844395.1">
    <property type="nucleotide sequence ID" value="NZ_JACIHU010000017.1"/>
</dbReference>
<feature type="transmembrane region" description="Helical" evidence="1">
    <location>
        <begin position="46"/>
        <end position="68"/>
    </location>
</feature>
<dbReference type="Proteomes" id="UP000523431">
    <property type="component" value="Unassembled WGS sequence"/>
</dbReference>
<feature type="transmembrane region" description="Helical" evidence="1">
    <location>
        <begin position="102"/>
        <end position="122"/>
    </location>
</feature>